<accession>A0A0G0QZL5</accession>
<evidence type="ECO:0000313" key="2">
    <source>
        <dbReference type="Proteomes" id="UP000034301"/>
    </source>
</evidence>
<name>A0A0G0QZL5_9BACT</name>
<proteinExistence type="predicted"/>
<dbReference type="EMBL" id="LBYC01000013">
    <property type="protein sequence ID" value="KKR42896.1"/>
    <property type="molecule type" value="Genomic_DNA"/>
</dbReference>
<evidence type="ECO:0000313" key="1">
    <source>
        <dbReference type="EMBL" id="KKR42896.1"/>
    </source>
</evidence>
<gene>
    <name evidence="1" type="ORF">UT78_C0013G0014</name>
</gene>
<reference evidence="1 2" key="1">
    <citation type="journal article" date="2015" name="Nature">
        <title>rRNA introns, odd ribosomes, and small enigmatic genomes across a large radiation of phyla.</title>
        <authorList>
            <person name="Brown C.T."/>
            <person name="Hug L.A."/>
            <person name="Thomas B.C."/>
            <person name="Sharon I."/>
            <person name="Castelle C.J."/>
            <person name="Singh A."/>
            <person name="Wilkins M.J."/>
            <person name="Williams K.H."/>
            <person name="Banfield J.F."/>
        </authorList>
    </citation>
    <scope>NUCLEOTIDE SEQUENCE [LARGE SCALE GENOMIC DNA]</scope>
</reference>
<protein>
    <submittedName>
        <fullName evidence="1">Uncharacterized protein</fullName>
    </submittedName>
</protein>
<organism evidence="1 2">
    <name type="scientific">Candidatus Nomurabacteria bacterium GW2011_GWF2_40_12</name>
    <dbReference type="NCBI Taxonomy" id="1618776"/>
    <lineage>
        <taxon>Bacteria</taxon>
        <taxon>Candidatus Nomuraibacteriota</taxon>
    </lineage>
</organism>
<comment type="caution">
    <text evidence="1">The sequence shown here is derived from an EMBL/GenBank/DDBJ whole genome shotgun (WGS) entry which is preliminary data.</text>
</comment>
<dbReference type="Proteomes" id="UP000034301">
    <property type="component" value="Unassembled WGS sequence"/>
</dbReference>
<dbReference type="AlphaFoldDB" id="A0A0G0QZL5"/>
<sequence length="573" mass="67962">MEYKQETKNCQNCKQDFTIEPDDFNFYEKIKVPPPTFCPECRFQRRMVWRNERTLFKRKCDLCQKNIIAMYRESVPFPVYCRECWYGDGWDATSFGREYDFNKTFFEQYKELMDLVPRFAIWHRDAINCPYSNLVRESKNVYLSASILGSENVFYSKTIDNSFNVFDSYNLKNSHECYENIDSDRNYNSQYLFLSRNCVDCCYLIDCTNCSNCFMSSNLRNKQFYVRNKRYTKEGYLKEIEKLNLGSKIIRSNLIDEFQTLRANTIYRYADITQSNNSTGNELTNTKNCKKCFSVYDAENLKYCHRFLKAKDCFDSDHGGINTELLYECNTGARNDYNVKFSYSPIDQVRDVDYTDSCMSSKNLFGCVGMKNQENVILNKVYSKEEFEILREQIIKQMDDAPFIDKAGRVYRYGEFFPIELSPWAYNETLSQEFFPLSKEEVEKNGYSWCVPEVKNFEITIQAENIKDNIDEVDEGILKEVLGCAHKGKCDHQCSVAFRITETEFKFYKKHNIPIPDKCANCRYGERFMQVPLPRLYKRQCMKKGCSNEFETPYASDRPEIIYCERCYQQEIY</sequence>